<dbReference type="EMBL" id="KQ417515">
    <property type="protein sequence ID" value="KOF91506.1"/>
    <property type="molecule type" value="Genomic_DNA"/>
</dbReference>
<evidence type="ECO:0000313" key="1">
    <source>
        <dbReference type="EMBL" id="KOF91506.1"/>
    </source>
</evidence>
<name>A0A0L8HQJ4_OCTBM</name>
<organism evidence="1">
    <name type="scientific">Octopus bimaculoides</name>
    <name type="common">California two-spotted octopus</name>
    <dbReference type="NCBI Taxonomy" id="37653"/>
    <lineage>
        <taxon>Eukaryota</taxon>
        <taxon>Metazoa</taxon>
        <taxon>Spiralia</taxon>
        <taxon>Lophotrochozoa</taxon>
        <taxon>Mollusca</taxon>
        <taxon>Cephalopoda</taxon>
        <taxon>Coleoidea</taxon>
        <taxon>Octopodiformes</taxon>
        <taxon>Octopoda</taxon>
        <taxon>Incirrata</taxon>
        <taxon>Octopodidae</taxon>
        <taxon>Octopus</taxon>
    </lineage>
</organism>
<sequence>MRSERRDRSARTRAVSNHFGAVGLCRTTAVTCGTSRFINRVYRQYRHASFL</sequence>
<protein>
    <submittedName>
        <fullName evidence="1">Uncharacterized protein</fullName>
    </submittedName>
</protein>
<accession>A0A0L8HQJ4</accession>
<proteinExistence type="predicted"/>
<reference evidence="1" key="1">
    <citation type="submission" date="2015-07" db="EMBL/GenBank/DDBJ databases">
        <title>MeaNS - Measles Nucleotide Surveillance Program.</title>
        <authorList>
            <person name="Tran T."/>
            <person name="Druce J."/>
        </authorList>
    </citation>
    <scope>NUCLEOTIDE SEQUENCE</scope>
    <source>
        <strain evidence="1">UCB-OBI-ISO-001</strain>
        <tissue evidence="1">Gonad</tissue>
    </source>
</reference>
<gene>
    <name evidence="1" type="ORF">OCBIM_22008636mg</name>
</gene>
<dbReference type="AlphaFoldDB" id="A0A0L8HQJ4"/>